<reference evidence="2" key="1">
    <citation type="journal article" date="2018" name="DNA Res.">
        <title>Multiple hybrid de novo genome assembly of finger millet, an orphan allotetraploid crop.</title>
        <authorList>
            <person name="Hatakeyama M."/>
            <person name="Aluri S."/>
            <person name="Balachadran M.T."/>
            <person name="Sivarajan S.R."/>
            <person name="Patrignani A."/>
            <person name="Gruter S."/>
            <person name="Poveda L."/>
            <person name="Shimizu-Inatsugi R."/>
            <person name="Baeten J."/>
            <person name="Francoijs K.J."/>
            <person name="Nataraja K.N."/>
            <person name="Reddy Y.A.N."/>
            <person name="Phadnis S."/>
            <person name="Ravikumar R.L."/>
            <person name="Schlapbach R."/>
            <person name="Sreeman S.M."/>
            <person name="Shimizu K.K."/>
        </authorList>
    </citation>
    <scope>NUCLEOTIDE SEQUENCE</scope>
</reference>
<sequence>MANLPPLPSLLAALPLLCLLLLAAPQPALSRTAPSNAGNGSSIHKLLTDHGLPGGLLPRGVQSYTMDESNGLLEARLSAPCYATYDNGNLAYFDTVVRGNLSVGALRGVEGLAQEELFVWLPVKGIVVDDHQPGVILFDIGYAHKSLSKSLFEDPPDCKPSASGGMGAAEAARWTTGKGSLSLPSPLVGRWLVSSSLFVVCSMEFYSEIPSIQANV</sequence>
<dbReference type="Proteomes" id="UP001054889">
    <property type="component" value="Unassembled WGS sequence"/>
</dbReference>
<keyword evidence="1" id="KW-0732">Signal</keyword>
<dbReference type="AlphaFoldDB" id="A0AAV5DKH1"/>
<comment type="caution">
    <text evidence="2">The sequence shown here is derived from an EMBL/GenBank/DDBJ whole genome shotgun (WGS) entry which is preliminary data.</text>
</comment>
<reference evidence="2" key="2">
    <citation type="submission" date="2021-12" db="EMBL/GenBank/DDBJ databases">
        <title>Resequencing data analysis of finger millet.</title>
        <authorList>
            <person name="Hatakeyama M."/>
            <person name="Aluri S."/>
            <person name="Balachadran M.T."/>
            <person name="Sivarajan S.R."/>
            <person name="Poveda L."/>
            <person name="Shimizu-Inatsugi R."/>
            <person name="Schlapbach R."/>
            <person name="Sreeman S.M."/>
            <person name="Shimizu K.K."/>
        </authorList>
    </citation>
    <scope>NUCLEOTIDE SEQUENCE</scope>
</reference>
<keyword evidence="3" id="KW-1185">Reference proteome</keyword>
<dbReference type="PANTHER" id="PTHR31676">
    <property type="entry name" value="T31J12.3 PROTEIN-RELATED"/>
    <property type="match status" value="1"/>
</dbReference>
<protein>
    <submittedName>
        <fullName evidence="2">Uncharacterized protein</fullName>
    </submittedName>
</protein>
<dbReference type="InterPro" id="IPR007493">
    <property type="entry name" value="DUF538"/>
</dbReference>
<dbReference type="Gene3D" id="2.30.240.10">
    <property type="entry name" value="At5g01610-like"/>
    <property type="match status" value="1"/>
</dbReference>
<proteinExistence type="predicted"/>
<feature type="chain" id="PRO_5043439346" evidence="1">
    <location>
        <begin position="31"/>
        <end position="216"/>
    </location>
</feature>
<evidence type="ECO:0000313" key="3">
    <source>
        <dbReference type="Proteomes" id="UP001054889"/>
    </source>
</evidence>
<organism evidence="2 3">
    <name type="scientific">Eleusine coracana subsp. coracana</name>
    <dbReference type="NCBI Taxonomy" id="191504"/>
    <lineage>
        <taxon>Eukaryota</taxon>
        <taxon>Viridiplantae</taxon>
        <taxon>Streptophyta</taxon>
        <taxon>Embryophyta</taxon>
        <taxon>Tracheophyta</taxon>
        <taxon>Spermatophyta</taxon>
        <taxon>Magnoliopsida</taxon>
        <taxon>Liliopsida</taxon>
        <taxon>Poales</taxon>
        <taxon>Poaceae</taxon>
        <taxon>PACMAD clade</taxon>
        <taxon>Chloridoideae</taxon>
        <taxon>Cynodonteae</taxon>
        <taxon>Eleusininae</taxon>
        <taxon>Eleusine</taxon>
    </lineage>
</organism>
<gene>
    <name evidence="2" type="primary">ga29637</name>
    <name evidence="2" type="ORF">PR202_ga29637</name>
</gene>
<accession>A0AAV5DKH1</accession>
<feature type="signal peptide" evidence="1">
    <location>
        <begin position="1"/>
        <end position="30"/>
    </location>
</feature>
<dbReference type="SUPFAM" id="SSF141562">
    <property type="entry name" value="At5g01610-like"/>
    <property type="match status" value="1"/>
</dbReference>
<dbReference type="InterPro" id="IPR036758">
    <property type="entry name" value="At5g01610-like"/>
</dbReference>
<dbReference type="Pfam" id="PF04398">
    <property type="entry name" value="DUF538"/>
    <property type="match status" value="1"/>
</dbReference>
<evidence type="ECO:0000313" key="2">
    <source>
        <dbReference type="EMBL" id="GJN11443.1"/>
    </source>
</evidence>
<name>A0AAV5DKH1_ELECO</name>
<dbReference type="EMBL" id="BQKI01000018">
    <property type="protein sequence ID" value="GJN11443.1"/>
    <property type="molecule type" value="Genomic_DNA"/>
</dbReference>
<dbReference type="FunFam" id="2.30.240.10:FF:000002">
    <property type="entry name" value="Uncharacterized protein At3g07460"/>
    <property type="match status" value="1"/>
</dbReference>
<dbReference type="PANTHER" id="PTHR31676:SF151">
    <property type="entry name" value="DUF538 FAMILY PROTEIN"/>
    <property type="match status" value="1"/>
</dbReference>
<evidence type="ECO:0000256" key="1">
    <source>
        <dbReference type="SAM" id="SignalP"/>
    </source>
</evidence>